<organism evidence="3 4">
    <name type="scientific">Vibrio agarivorans</name>
    <dbReference type="NCBI Taxonomy" id="153622"/>
    <lineage>
        <taxon>Bacteria</taxon>
        <taxon>Pseudomonadati</taxon>
        <taxon>Pseudomonadota</taxon>
        <taxon>Gammaproteobacteria</taxon>
        <taxon>Vibrionales</taxon>
        <taxon>Vibrionaceae</taxon>
        <taxon>Vibrio</taxon>
    </lineage>
</organism>
<dbReference type="PANTHER" id="PTHR43283">
    <property type="entry name" value="BETA-LACTAMASE-RELATED"/>
    <property type="match status" value="1"/>
</dbReference>
<accession>A0ABT7Y5K2</accession>
<comment type="caution">
    <text evidence="3">The sequence shown here is derived from an EMBL/GenBank/DDBJ whole genome shotgun (WGS) entry which is preliminary data.</text>
</comment>
<keyword evidence="4" id="KW-1185">Reference proteome</keyword>
<dbReference type="Pfam" id="PF00144">
    <property type="entry name" value="Beta-lactamase"/>
    <property type="match status" value="1"/>
</dbReference>
<protein>
    <submittedName>
        <fullName evidence="3">Serine hydrolase domain-containing protein</fullName>
        <ecNumber evidence="3">3.1.1.103</ecNumber>
    </submittedName>
</protein>
<feature type="chain" id="PRO_5045172777" evidence="1">
    <location>
        <begin position="21"/>
        <end position="429"/>
    </location>
</feature>
<keyword evidence="3" id="KW-0378">Hydrolase</keyword>
<reference evidence="3" key="1">
    <citation type="submission" date="2024-05" db="EMBL/GenBank/DDBJ databases">
        <title>Genome Sequences of Four Agar- Degrading Marine Bacteria.</title>
        <authorList>
            <person name="Phillips E.K."/>
            <person name="Shaffer J.C."/>
            <person name="Henson M.W."/>
            <person name="Temperton B."/>
            <person name="Thrash C.J."/>
            <person name="Martin M.O."/>
        </authorList>
    </citation>
    <scope>NUCLEOTIDE SEQUENCE</scope>
    <source>
        <strain evidence="3">EKP203</strain>
    </source>
</reference>
<dbReference type="Proteomes" id="UP001169719">
    <property type="component" value="Unassembled WGS sequence"/>
</dbReference>
<sequence>MKTTHKCTAALLAALPMAGAANPIVNESFTPAEIYRVHDFFQHEGNRVKIQFPDVESIYAWQNMSRFFPTAQITRDGQVHVLPYALDENIGQLTATVHGETKTLDEHLNSYPVDGFLVIKNGNIVFERYNTMRKTDKHNWFSNGKITSGLELARLVAEGKVDPHKPVSDYLPQLKDTVWDTVSVLETANTATGLNATEHDEPNHDSRTNPEQPWFKWAVSIGLFEGQSEQTPLQTISEMHRRFPGGERFEYNSINTFIVSRIVESATHMPMNETVAQNMWQQMGANNDAFVAVSPTGGYPLHFFSMNSTLEDMAKYGMMLTPSASQLPAGKKIDNKVIELIQHSGNPEAYSKGFAGQKFMHSFYDDKVLKNAYQFDAIFEDGDLFKSGVGGQGLYISPSKDLVVAFFSSSDGQNQEETYARKIAQYFAQ</sequence>
<gene>
    <name evidence="3" type="ORF">QWJ08_18455</name>
</gene>
<dbReference type="PANTHER" id="PTHR43283:SF7">
    <property type="entry name" value="BETA-LACTAMASE-RELATED DOMAIN-CONTAINING PROTEIN"/>
    <property type="match status" value="1"/>
</dbReference>
<evidence type="ECO:0000259" key="2">
    <source>
        <dbReference type="Pfam" id="PF00144"/>
    </source>
</evidence>
<dbReference type="InterPro" id="IPR001466">
    <property type="entry name" value="Beta-lactam-related"/>
</dbReference>
<evidence type="ECO:0000313" key="3">
    <source>
        <dbReference type="EMBL" id="MDN2483329.1"/>
    </source>
</evidence>
<dbReference type="InterPro" id="IPR050789">
    <property type="entry name" value="Diverse_Enzym_Activities"/>
</dbReference>
<dbReference type="EC" id="3.1.1.103" evidence="3"/>
<dbReference type="GO" id="GO:0016787">
    <property type="term" value="F:hydrolase activity"/>
    <property type="evidence" value="ECO:0007669"/>
    <property type="project" value="UniProtKB-KW"/>
</dbReference>
<evidence type="ECO:0000256" key="1">
    <source>
        <dbReference type="SAM" id="SignalP"/>
    </source>
</evidence>
<proteinExistence type="predicted"/>
<feature type="signal peptide" evidence="1">
    <location>
        <begin position="1"/>
        <end position="20"/>
    </location>
</feature>
<dbReference type="SUPFAM" id="SSF56601">
    <property type="entry name" value="beta-lactamase/transpeptidase-like"/>
    <property type="match status" value="1"/>
</dbReference>
<dbReference type="Gene3D" id="3.40.710.10">
    <property type="entry name" value="DD-peptidase/beta-lactamase superfamily"/>
    <property type="match status" value="1"/>
</dbReference>
<dbReference type="InterPro" id="IPR012338">
    <property type="entry name" value="Beta-lactam/transpept-like"/>
</dbReference>
<dbReference type="EMBL" id="JAUEOZ010000002">
    <property type="protein sequence ID" value="MDN2483329.1"/>
    <property type="molecule type" value="Genomic_DNA"/>
</dbReference>
<evidence type="ECO:0000313" key="4">
    <source>
        <dbReference type="Proteomes" id="UP001169719"/>
    </source>
</evidence>
<feature type="domain" description="Beta-lactamase-related" evidence="2">
    <location>
        <begin position="112"/>
        <end position="422"/>
    </location>
</feature>
<keyword evidence="1" id="KW-0732">Signal</keyword>
<name>A0ABT7Y5K2_9VIBR</name>